<evidence type="ECO:0000313" key="2">
    <source>
        <dbReference type="Proteomes" id="UP000007490"/>
    </source>
</evidence>
<dbReference type="InterPro" id="IPR024096">
    <property type="entry name" value="NO_sig/Golgi_transp_ligand-bd"/>
</dbReference>
<evidence type="ECO:0000313" key="1">
    <source>
        <dbReference type="EMBL" id="ADZ08892.1"/>
    </source>
</evidence>
<name>F0TAE0_METLA</name>
<sequence>MAYEIKREGKEIFGDFKPELIPDECGGDIDDYEEALHVLMKFVGSMSSALEQVSGRGANAIVYQAGKRMGHEAGKMVEKTDNLEKAMQELSEILGAEFYFDMWKPAGQEGYTIEKGDETVVKLIFRDCVVRQTLRRTGLPQKGPLCYLLYGYTVGAVEEVMDIRGKLDIDHVGPNACLKTLTIKWSGK</sequence>
<dbReference type="EMBL" id="CP002551">
    <property type="protein sequence ID" value="ADZ08892.1"/>
    <property type="molecule type" value="Genomic_DNA"/>
</dbReference>
<dbReference type="STRING" id="877455.Metbo_0641"/>
<evidence type="ECO:0008006" key="3">
    <source>
        <dbReference type="Google" id="ProtNLM"/>
    </source>
</evidence>
<dbReference type="eggNOG" id="arCOG07448">
    <property type="taxonomic scope" value="Archaea"/>
</dbReference>
<dbReference type="Proteomes" id="UP000007490">
    <property type="component" value="Chromosome"/>
</dbReference>
<dbReference type="OrthoDB" id="67144at2157"/>
<protein>
    <recommendedName>
        <fullName evidence="3">Hydrocarbon binding protein (Contains V4R domain)</fullName>
    </recommendedName>
</protein>
<organism evidence="1 2">
    <name type="scientific">Methanobacterium lacus (strain AL-21)</name>
    <dbReference type="NCBI Taxonomy" id="877455"/>
    <lineage>
        <taxon>Archaea</taxon>
        <taxon>Methanobacteriati</taxon>
        <taxon>Methanobacteriota</taxon>
        <taxon>Methanomada group</taxon>
        <taxon>Methanobacteria</taxon>
        <taxon>Methanobacteriales</taxon>
        <taxon>Methanobacteriaceae</taxon>
        <taxon>Methanobacterium</taxon>
    </lineage>
</organism>
<gene>
    <name evidence="1" type="ordered locus">Metbo_0641</name>
</gene>
<dbReference type="KEGG" id="mel:Metbo_0641"/>
<keyword evidence="2" id="KW-1185">Reference proteome</keyword>
<dbReference type="HOGENOM" id="CLU_1709142_0_0_2"/>
<dbReference type="RefSeq" id="WP_013644243.1">
    <property type="nucleotide sequence ID" value="NC_015216.1"/>
</dbReference>
<dbReference type="SUPFAM" id="SSF111126">
    <property type="entry name" value="Ligand-binding domain in the NO signalling and Golgi transport"/>
    <property type="match status" value="1"/>
</dbReference>
<reference evidence="2" key="1">
    <citation type="submission" date="2011-02" db="EMBL/GenBank/DDBJ databases">
        <title>Complete sequence of Methanobacterium sp. AL-21.</title>
        <authorList>
            <consortium name="US DOE Joint Genome Institute"/>
            <person name="Lucas S."/>
            <person name="Copeland A."/>
            <person name="Lapidus A."/>
            <person name="Cheng J.-F."/>
            <person name="Goodwin L."/>
            <person name="Pitluck S."/>
            <person name="Chertkov O."/>
            <person name="Detter J.C."/>
            <person name="Han C."/>
            <person name="Tapia R."/>
            <person name="Land M."/>
            <person name="Hauser L."/>
            <person name="Kyrpides N."/>
            <person name="Ivanova N."/>
            <person name="Mikhailova N."/>
            <person name="Pagani I."/>
            <person name="Cadillo-Quiroz H."/>
            <person name="Imachi H."/>
            <person name="Zinder S."/>
            <person name="Liu W."/>
            <person name="Woyke T."/>
        </authorList>
    </citation>
    <scope>NUCLEOTIDE SEQUENCE [LARGE SCALE GENOMIC DNA]</scope>
    <source>
        <strain evidence="2">AL-21</strain>
    </source>
</reference>
<dbReference type="Gene3D" id="3.30.1380.20">
    <property type="entry name" value="Trafficking protein particle complex subunit 3"/>
    <property type="match status" value="1"/>
</dbReference>
<dbReference type="AlphaFoldDB" id="F0TAE0"/>
<dbReference type="GeneID" id="10277086"/>
<proteinExistence type="predicted"/>
<reference evidence="1 2" key="2">
    <citation type="journal article" date="2014" name="Int. J. Syst. Evol. Microbiol.">
        <title>Methanobacterium paludis sp. nov. and a novel strain of Methanobacterium lacus isolated from northern peatlands.</title>
        <authorList>
            <person name="Cadillo-Quiroz H."/>
            <person name="Brauer S.L."/>
            <person name="Goodson N."/>
            <person name="Yavitt J.B."/>
            <person name="Zinder S.H."/>
        </authorList>
    </citation>
    <scope>NUCLEOTIDE SEQUENCE [LARGE SCALE GENOMIC DNA]</scope>
    <source>
        <strain evidence="1 2">AL-21</strain>
    </source>
</reference>
<accession>F0TAE0</accession>